<feature type="domain" description="HMG box" evidence="8">
    <location>
        <begin position="113"/>
        <end position="181"/>
    </location>
</feature>
<evidence type="ECO:0000256" key="3">
    <source>
        <dbReference type="ARBA" id="ARBA00023125"/>
    </source>
</evidence>
<feature type="compositionally biased region" description="Basic and acidic residues" evidence="7">
    <location>
        <begin position="165"/>
        <end position="182"/>
    </location>
</feature>
<dbReference type="Gene3D" id="1.10.30.10">
    <property type="entry name" value="High mobility group box domain"/>
    <property type="match status" value="1"/>
</dbReference>
<evidence type="ECO:0000313" key="9">
    <source>
        <dbReference type="EMBL" id="WAQ96969.1"/>
    </source>
</evidence>
<evidence type="ECO:0000256" key="4">
    <source>
        <dbReference type="ARBA" id="ARBA00023163"/>
    </source>
</evidence>
<keyword evidence="4" id="KW-0804">Transcription</keyword>
<evidence type="ECO:0000313" key="10">
    <source>
        <dbReference type="Proteomes" id="UP001164746"/>
    </source>
</evidence>
<feature type="compositionally biased region" description="Polar residues" evidence="7">
    <location>
        <begin position="377"/>
        <end position="401"/>
    </location>
</feature>
<dbReference type="Proteomes" id="UP001164746">
    <property type="component" value="Chromosome 2"/>
</dbReference>
<feature type="compositionally biased region" description="Polar residues" evidence="7">
    <location>
        <begin position="409"/>
        <end position="418"/>
    </location>
</feature>
<dbReference type="InterPro" id="IPR050917">
    <property type="entry name" value="SOX_TF"/>
</dbReference>
<feature type="compositionally biased region" description="Low complexity" evidence="7">
    <location>
        <begin position="360"/>
        <end position="369"/>
    </location>
</feature>
<keyword evidence="3 6" id="KW-0238">DNA-binding</keyword>
<dbReference type="Pfam" id="PF00505">
    <property type="entry name" value="HMG_box"/>
    <property type="match status" value="1"/>
</dbReference>
<dbReference type="Pfam" id="PF12444">
    <property type="entry name" value="Sox_N"/>
    <property type="match status" value="1"/>
</dbReference>
<organism evidence="9 10">
    <name type="scientific">Mya arenaria</name>
    <name type="common">Soft-shell clam</name>
    <dbReference type="NCBI Taxonomy" id="6604"/>
    <lineage>
        <taxon>Eukaryota</taxon>
        <taxon>Metazoa</taxon>
        <taxon>Spiralia</taxon>
        <taxon>Lophotrochozoa</taxon>
        <taxon>Mollusca</taxon>
        <taxon>Bivalvia</taxon>
        <taxon>Autobranchia</taxon>
        <taxon>Heteroconchia</taxon>
        <taxon>Euheterodonta</taxon>
        <taxon>Imparidentia</taxon>
        <taxon>Neoheterodontei</taxon>
        <taxon>Myida</taxon>
        <taxon>Myoidea</taxon>
        <taxon>Myidae</taxon>
        <taxon>Mya</taxon>
    </lineage>
</organism>
<name>A0ABY7DI26_MYAAR</name>
<evidence type="ECO:0000256" key="7">
    <source>
        <dbReference type="SAM" id="MobiDB-lite"/>
    </source>
</evidence>
<dbReference type="InterPro" id="IPR022151">
    <property type="entry name" value="Sox_N"/>
</dbReference>
<evidence type="ECO:0000259" key="8">
    <source>
        <dbReference type="PROSITE" id="PS50118"/>
    </source>
</evidence>
<evidence type="ECO:0000256" key="6">
    <source>
        <dbReference type="PROSITE-ProRule" id="PRU00267"/>
    </source>
</evidence>
<keyword evidence="2" id="KW-0805">Transcription regulation</keyword>
<dbReference type="SUPFAM" id="SSF47095">
    <property type="entry name" value="HMG-box"/>
    <property type="match status" value="1"/>
</dbReference>
<dbReference type="CDD" id="cd22031">
    <property type="entry name" value="HMG-box_SoxE"/>
    <property type="match status" value="1"/>
</dbReference>
<gene>
    <name evidence="9" type="ORF">MAR_029659</name>
</gene>
<dbReference type="InterPro" id="IPR036910">
    <property type="entry name" value="HMG_box_dom_sf"/>
</dbReference>
<comment type="subcellular location">
    <subcellularLocation>
        <location evidence="1">Nucleus</location>
    </subcellularLocation>
</comment>
<protein>
    <submittedName>
        <fullName evidence="9">SOX8-like protein</fullName>
    </submittedName>
</protein>
<dbReference type="EMBL" id="CP111013">
    <property type="protein sequence ID" value="WAQ96969.1"/>
    <property type="molecule type" value="Genomic_DNA"/>
</dbReference>
<feature type="DNA-binding region" description="HMG box" evidence="6">
    <location>
        <begin position="113"/>
        <end position="181"/>
    </location>
</feature>
<feature type="compositionally biased region" description="Basic and acidic residues" evidence="7">
    <location>
        <begin position="419"/>
        <end position="433"/>
    </location>
</feature>
<dbReference type="PANTHER" id="PTHR45803">
    <property type="entry name" value="SOX100B"/>
    <property type="match status" value="1"/>
</dbReference>
<dbReference type="InterPro" id="IPR009071">
    <property type="entry name" value="HMG_box_dom"/>
</dbReference>
<keyword evidence="10" id="KW-1185">Reference proteome</keyword>
<reference evidence="9" key="1">
    <citation type="submission" date="2022-11" db="EMBL/GenBank/DDBJ databases">
        <title>Centuries of genome instability and evolution in soft-shell clam transmissible cancer (bioRxiv).</title>
        <authorList>
            <person name="Hart S.F.M."/>
            <person name="Yonemitsu M.A."/>
            <person name="Giersch R.M."/>
            <person name="Beal B.F."/>
            <person name="Arriagada G."/>
            <person name="Davis B.W."/>
            <person name="Ostrander E.A."/>
            <person name="Goff S.P."/>
            <person name="Metzger M.J."/>
        </authorList>
    </citation>
    <scope>NUCLEOTIDE SEQUENCE</scope>
    <source>
        <strain evidence="9">MELC-2E11</strain>
        <tissue evidence="9">Siphon/mantle</tissue>
    </source>
</reference>
<dbReference type="PANTHER" id="PTHR45803:SF10">
    <property type="entry name" value="HMG BOX DOMAIN-CONTAINING PROTEIN"/>
    <property type="match status" value="1"/>
</dbReference>
<feature type="compositionally biased region" description="Pro residues" evidence="7">
    <location>
        <begin position="232"/>
        <end position="241"/>
    </location>
</feature>
<feature type="compositionally biased region" description="Polar residues" evidence="7">
    <location>
        <begin position="217"/>
        <end position="228"/>
    </location>
</feature>
<keyword evidence="5 6" id="KW-0539">Nucleus</keyword>
<sequence>MRSRLNSRRCAAHDIGWAELYTVAQYYWLPSELADISKLGPTTMSDSEESQGDPSSPGTPSVVELKKAVTDMDGDGLPEKIQEAVSHVLKGYDWSLIPMPQRGPGGEKRKPHIKRPMNAFMVWAQAARRKLADQYPHLHNAELSKTLGKLWRLLNEEEKRPFVDEAERLRVQHKKDHPDYKYQPRRRKPLKNPGQDNNNPNPLPKGIMFKGLDGSPGNMSDDSSNCSSPHNPHGPPTPPATPNHHELISMQKCMNERLRGRHLPGHPQAQPIDFSRVNLQDLGVPEVIPLDTFDDHELDQYLPNGLPNTHMTAHSQEYPSCYQGNTVTSTASSWSGVFRPATGSCMQSYNSQNATNTTAINNSNINNNIPSPYDLSSAGSPPQSAHSPNNGIQNSQQTSPSAGMHSPSYPGTQSSQTCKMRDEAEGVKLEPVSHSRGPAPRYHCDTKFDYTNVAGPRFEGGAHQNMAYASSNAHAQYMHSLNYPHMSMSRQMFNPIAAAVPGEQQWERLKLKSTEML</sequence>
<feature type="region of interest" description="Disordered" evidence="7">
    <location>
        <begin position="360"/>
        <end position="440"/>
    </location>
</feature>
<dbReference type="SMART" id="SM00398">
    <property type="entry name" value="HMG"/>
    <property type="match status" value="1"/>
</dbReference>
<evidence type="ECO:0000256" key="2">
    <source>
        <dbReference type="ARBA" id="ARBA00023015"/>
    </source>
</evidence>
<proteinExistence type="predicted"/>
<accession>A0ABY7DI26</accession>
<feature type="region of interest" description="Disordered" evidence="7">
    <location>
        <begin position="165"/>
        <end position="245"/>
    </location>
</feature>
<evidence type="ECO:0000256" key="5">
    <source>
        <dbReference type="ARBA" id="ARBA00023242"/>
    </source>
</evidence>
<dbReference type="PROSITE" id="PS50118">
    <property type="entry name" value="HMG_BOX_2"/>
    <property type="match status" value="1"/>
</dbReference>
<evidence type="ECO:0000256" key="1">
    <source>
        <dbReference type="ARBA" id="ARBA00004123"/>
    </source>
</evidence>
<feature type="region of interest" description="Disordered" evidence="7">
    <location>
        <begin position="40"/>
        <end position="61"/>
    </location>
</feature>